<evidence type="ECO:0000313" key="2">
    <source>
        <dbReference type="EMBL" id="PWR25988.1"/>
    </source>
</evidence>
<dbReference type="Proteomes" id="UP000245461">
    <property type="component" value="Unassembled WGS sequence"/>
</dbReference>
<sequence length="123" mass="13111">MPAVTRRPRLIEIALVAALAFGTVVVALAAPLIDWSRLPGRASVRPGYVTIYLPPAQIRGIDIGFAPLPLPAPKDEADWQRLEADTALPRLLRNGAVAALVGGVAGLPLLLILALRRILRSRA</sequence>
<feature type="transmembrane region" description="Helical" evidence="1">
    <location>
        <begin position="96"/>
        <end position="115"/>
    </location>
</feature>
<protein>
    <submittedName>
        <fullName evidence="2">Uncharacterized protein</fullName>
    </submittedName>
</protein>
<dbReference type="EMBL" id="QGLE01000001">
    <property type="protein sequence ID" value="PWR25988.1"/>
    <property type="molecule type" value="Genomic_DNA"/>
</dbReference>
<organism evidence="2 3">
    <name type="scientific">Zavarzinia aquatilis</name>
    <dbReference type="NCBI Taxonomy" id="2211142"/>
    <lineage>
        <taxon>Bacteria</taxon>
        <taxon>Pseudomonadati</taxon>
        <taxon>Pseudomonadota</taxon>
        <taxon>Alphaproteobacteria</taxon>
        <taxon>Rhodospirillales</taxon>
        <taxon>Zavarziniaceae</taxon>
        <taxon>Zavarzinia</taxon>
    </lineage>
</organism>
<gene>
    <name evidence="2" type="ORF">DKG74_03305</name>
</gene>
<dbReference type="AlphaFoldDB" id="A0A317EFZ5"/>
<reference evidence="2 3" key="1">
    <citation type="submission" date="2018-05" db="EMBL/GenBank/DDBJ databases">
        <title>Zavarzinia sp. HR-AS.</title>
        <authorList>
            <person name="Lee Y."/>
            <person name="Jeon C.O."/>
        </authorList>
    </citation>
    <scope>NUCLEOTIDE SEQUENCE [LARGE SCALE GENOMIC DNA]</scope>
    <source>
        <strain evidence="2 3">HR-AS</strain>
    </source>
</reference>
<keyword evidence="1" id="KW-1133">Transmembrane helix</keyword>
<accession>A0A317EFZ5</accession>
<evidence type="ECO:0000313" key="3">
    <source>
        <dbReference type="Proteomes" id="UP000245461"/>
    </source>
</evidence>
<keyword evidence="3" id="KW-1185">Reference proteome</keyword>
<keyword evidence="1" id="KW-0472">Membrane</keyword>
<proteinExistence type="predicted"/>
<comment type="caution">
    <text evidence="2">The sequence shown here is derived from an EMBL/GenBank/DDBJ whole genome shotgun (WGS) entry which is preliminary data.</text>
</comment>
<name>A0A317EFZ5_9PROT</name>
<keyword evidence="1" id="KW-0812">Transmembrane</keyword>
<evidence type="ECO:0000256" key="1">
    <source>
        <dbReference type="SAM" id="Phobius"/>
    </source>
</evidence>